<protein>
    <recommendedName>
        <fullName evidence="9">MotA/TolQ/ExbB proton channel domain-containing protein</fullName>
    </recommendedName>
</protein>
<name>A0A402D259_9BACT</name>
<dbReference type="Proteomes" id="UP000287394">
    <property type="component" value="Chromosome"/>
</dbReference>
<keyword evidence="3" id="KW-1003">Cell membrane</keyword>
<keyword evidence="11" id="KW-1185">Reference proteome</keyword>
<dbReference type="GO" id="GO:0005886">
    <property type="term" value="C:plasma membrane"/>
    <property type="evidence" value="ECO:0007669"/>
    <property type="project" value="UniProtKB-SubCell"/>
</dbReference>
<dbReference type="InterPro" id="IPR050790">
    <property type="entry name" value="ExbB/TolQ_transport"/>
</dbReference>
<keyword evidence="4" id="KW-0812">Transmembrane</keyword>
<keyword evidence="2 8" id="KW-0813">Transport</keyword>
<gene>
    <name evidence="10" type="ORF">CCAX7_21680</name>
</gene>
<dbReference type="PANTHER" id="PTHR30625:SF15">
    <property type="entry name" value="BIOPOLYMER TRANSPORT PROTEIN EXBB"/>
    <property type="match status" value="1"/>
</dbReference>
<dbReference type="AlphaFoldDB" id="A0A402D259"/>
<evidence type="ECO:0000256" key="4">
    <source>
        <dbReference type="ARBA" id="ARBA00022692"/>
    </source>
</evidence>
<reference evidence="10 11" key="1">
    <citation type="journal article" date="2019" name="Int. J. Syst. Evol. Microbiol.">
        <title>Capsulimonas corticalis gen. nov., sp. nov., an aerobic capsulated bacterium, of a novel bacterial order, Capsulimonadales ord. nov., of the class Armatimonadia of the phylum Armatimonadetes.</title>
        <authorList>
            <person name="Li J."/>
            <person name="Kudo C."/>
            <person name="Tonouchi A."/>
        </authorList>
    </citation>
    <scope>NUCLEOTIDE SEQUENCE [LARGE SCALE GENOMIC DNA]</scope>
    <source>
        <strain evidence="10 11">AX-7</strain>
    </source>
</reference>
<dbReference type="KEGG" id="ccot:CCAX7_21680"/>
<dbReference type="OrthoDB" id="4045at2"/>
<keyword evidence="5 8" id="KW-0653">Protein transport</keyword>
<dbReference type="PANTHER" id="PTHR30625">
    <property type="entry name" value="PROTEIN TOLQ"/>
    <property type="match status" value="1"/>
</dbReference>
<evidence type="ECO:0000256" key="1">
    <source>
        <dbReference type="ARBA" id="ARBA00004651"/>
    </source>
</evidence>
<sequence>MFVHGLQFLLRGGPVMWPLFVCAILSTTVMIERAGALRRALGGADLLVARVMQLMHDERYDEALDTARSHGGPVGRVLAHAVSNRHRDVPAIERSLEVVAQEETPKITQRLGVLDTIITVSPLLGLLGTVTGMIGAFNVVGDPRSLGGPAAITGGVGQALIATATGLAIAIVTLVGYNALGEQARAVVAAMERGATRAIEIIASRPAEEPAYEDANA</sequence>
<evidence type="ECO:0000313" key="10">
    <source>
        <dbReference type="EMBL" id="BDI30117.1"/>
    </source>
</evidence>
<dbReference type="EMBL" id="AP025739">
    <property type="protein sequence ID" value="BDI30117.1"/>
    <property type="molecule type" value="Genomic_DNA"/>
</dbReference>
<dbReference type="Pfam" id="PF01618">
    <property type="entry name" value="MotA_ExbB"/>
    <property type="match status" value="1"/>
</dbReference>
<evidence type="ECO:0000256" key="2">
    <source>
        <dbReference type="ARBA" id="ARBA00022448"/>
    </source>
</evidence>
<evidence type="ECO:0000256" key="5">
    <source>
        <dbReference type="ARBA" id="ARBA00022927"/>
    </source>
</evidence>
<dbReference type="InterPro" id="IPR002898">
    <property type="entry name" value="MotA_ExbB_proton_chnl"/>
</dbReference>
<evidence type="ECO:0000313" key="11">
    <source>
        <dbReference type="Proteomes" id="UP000287394"/>
    </source>
</evidence>
<proteinExistence type="inferred from homology"/>
<comment type="subcellular location">
    <subcellularLocation>
        <location evidence="1">Cell membrane</location>
        <topology evidence="1">Multi-pass membrane protein</topology>
    </subcellularLocation>
    <subcellularLocation>
        <location evidence="8">Membrane</location>
        <topology evidence="8">Multi-pass membrane protein</topology>
    </subcellularLocation>
</comment>
<evidence type="ECO:0000259" key="9">
    <source>
        <dbReference type="Pfam" id="PF01618"/>
    </source>
</evidence>
<keyword evidence="6" id="KW-1133">Transmembrane helix</keyword>
<keyword evidence="7" id="KW-0472">Membrane</keyword>
<organism evidence="10 11">
    <name type="scientific">Capsulimonas corticalis</name>
    <dbReference type="NCBI Taxonomy" id="2219043"/>
    <lineage>
        <taxon>Bacteria</taxon>
        <taxon>Bacillati</taxon>
        <taxon>Armatimonadota</taxon>
        <taxon>Armatimonadia</taxon>
        <taxon>Capsulimonadales</taxon>
        <taxon>Capsulimonadaceae</taxon>
        <taxon>Capsulimonas</taxon>
    </lineage>
</organism>
<evidence type="ECO:0000256" key="6">
    <source>
        <dbReference type="ARBA" id="ARBA00022989"/>
    </source>
</evidence>
<comment type="similarity">
    <text evidence="8">Belongs to the exbB/tolQ family.</text>
</comment>
<evidence type="ECO:0000256" key="8">
    <source>
        <dbReference type="RuleBase" id="RU004057"/>
    </source>
</evidence>
<feature type="domain" description="MotA/TolQ/ExbB proton channel" evidence="9">
    <location>
        <begin position="74"/>
        <end position="192"/>
    </location>
</feature>
<accession>A0A402D259</accession>
<dbReference type="GO" id="GO:0017038">
    <property type="term" value="P:protein import"/>
    <property type="evidence" value="ECO:0007669"/>
    <property type="project" value="TreeGrafter"/>
</dbReference>
<dbReference type="RefSeq" id="WP_119323570.1">
    <property type="nucleotide sequence ID" value="NZ_AP025739.1"/>
</dbReference>
<evidence type="ECO:0000256" key="7">
    <source>
        <dbReference type="ARBA" id="ARBA00023136"/>
    </source>
</evidence>
<evidence type="ECO:0000256" key="3">
    <source>
        <dbReference type="ARBA" id="ARBA00022475"/>
    </source>
</evidence>